<evidence type="ECO:0000313" key="7">
    <source>
        <dbReference type="Proteomes" id="UP000824260"/>
    </source>
</evidence>
<name>A0A9D1CXD4_9FIRM</name>
<dbReference type="AlphaFoldDB" id="A0A9D1CXD4"/>
<dbReference type="PROSITE" id="PS51635">
    <property type="entry name" value="PNPLA"/>
    <property type="match status" value="1"/>
</dbReference>
<evidence type="ECO:0000259" key="5">
    <source>
        <dbReference type="PROSITE" id="PS51635"/>
    </source>
</evidence>
<reference evidence="6" key="2">
    <citation type="journal article" date="2021" name="PeerJ">
        <title>Extensive microbial diversity within the chicken gut microbiome revealed by metagenomics and culture.</title>
        <authorList>
            <person name="Gilroy R."/>
            <person name="Ravi A."/>
            <person name="Getino M."/>
            <person name="Pursley I."/>
            <person name="Horton D.L."/>
            <person name="Alikhan N.F."/>
            <person name="Baker D."/>
            <person name="Gharbi K."/>
            <person name="Hall N."/>
            <person name="Watson M."/>
            <person name="Adriaenssens E.M."/>
            <person name="Foster-Nyarko E."/>
            <person name="Jarju S."/>
            <person name="Secka A."/>
            <person name="Antonio M."/>
            <person name="Oren A."/>
            <person name="Chaudhuri R.R."/>
            <person name="La Ragione R."/>
            <person name="Hildebrand F."/>
            <person name="Pallen M.J."/>
        </authorList>
    </citation>
    <scope>NUCLEOTIDE SEQUENCE</scope>
    <source>
        <strain evidence="6">ChiSjej6B24-2974</strain>
    </source>
</reference>
<dbReference type="GO" id="GO:0016042">
    <property type="term" value="P:lipid catabolic process"/>
    <property type="evidence" value="ECO:0007669"/>
    <property type="project" value="UniProtKB-UniRule"/>
</dbReference>
<evidence type="ECO:0000256" key="4">
    <source>
        <dbReference type="PROSITE-ProRule" id="PRU01161"/>
    </source>
</evidence>
<organism evidence="6 7">
    <name type="scientific">Candidatus Pullichristensenella stercorigallinarum</name>
    <dbReference type="NCBI Taxonomy" id="2840909"/>
    <lineage>
        <taxon>Bacteria</taxon>
        <taxon>Bacillati</taxon>
        <taxon>Bacillota</taxon>
        <taxon>Clostridia</taxon>
        <taxon>Candidatus Pullichristensenella</taxon>
    </lineage>
</organism>
<reference evidence="6" key="1">
    <citation type="submission" date="2020-10" db="EMBL/GenBank/DDBJ databases">
        <authorList>
            <person name="Gilroy R."/>
        </authorList>
    </citation>
    <scope>NUCLEOTIDE SEQUENCE</scope>
    <source>
        <strain evidence="6">ChiSjej6B24-2974</strain>
    </source>
</reference>
<dbReference type="InterPro" id="IPR050301">
    <property type="entry name" value="NTE"/>
</dbReference>
<keyword evidence="3 4" id="KW-0443">Lipid metabolism</keyword>
<gene>
    <name evidence="6" type="ORF">IAA52_04725</name>
</gene>
<proteinExistence type="predicted"/>
<dbReference type="Pfam" id="PF01734">
    <property type="entry name" value="Patatin"/>
    <property type="match status" value="1"/>
</dbReference>
<feature type="active site" description="Proton acceptor" evidence="4">
    <location>
        <position position="177"/>
    </location>
</feature>
<dbReference type="Proteomes" id="UP000824260">
    <property type="component" value="Unassembled WGS sequence"/>
</dbReference>
<dbReference type="SUPFAM" id="SSF52151">
    <property type="entry name" value="FabD/lysophospholipase-like"/>
    <property type="match status" value="1"/>
</dbReference>
<evidence type="ECO:0000256" key="2">
    <source>
        <dbReference type="ARBA" id="ARBA00022963"/>
    </source>
</evidence>
<dbReference type="PANTHER" id="PTHR14226:SF29">
    <property type="entry name" value="NEUROPATHY TARGET ESTERASE SWS"/>
    <property type="match status" value="1"/>
</dbReference>
<keyword evidence="2 4" id="KW-0442">Lipid degradation</keyword>
<protein>
    <submittedName>
        <fullName evidence="6">Patatin-like phospholipase family protein</fullName>
    </submittedName>
</protein>
<evidence type="ECO:0000256" key="3">
    <source>
        <dbReference type="ARBA" id="ARBA00023098"/>
    </source>
</evidence>
<comment type="caution">
    <text evidence="6">The sequence shown here is derived from an EMBL/GenBank/DDBJ whole genome shotgun (WGS) entry which is preliminary data.</text>
</comment>
<keyword evidence="1 4" id="KW-0378">Hydrolase</keyword>
<sequence length="424" mass="46733">MKRALVLSGGGSRGSYEIGVWEALEEVGLRFHMCFGTSIGAINAAMFLQGDRALAARLWEEITSRGVLRADGEQAAQVERMFGRKREVLPFLLEHARQMRLDLAPLETLLREHLDEGRARASGMDFGLVAMKFPSLAPAFRTLADIPQGRLADWVLASAACFPIFPTRLIDGERFVDGGYCDNLPIDLAIRAGAEEVVAVELHPTPTHPEYVKMPFLTTIMPRRSLGAFLDFDPETVRRNRLQGYYDAMKRFGRFDGIFYTFTRLNELRAATLGRRLMCEIAAFDAEAVRRASLRADKMVAPLIAALEAGVREAKLSFKQVLLRAVELAAAILGFPEAAIYGFDALAARMLEALMREDAPQLETVADVEVLHRQGERRALAALVRALQARGSLPAEWVEALCAMPTVVAAALGLFRATAASRIS</sequence>
<dbReference type="Gene3D" id="3.40.1090.10">
    <property type="entry name" value="Cytosolic phospholipase A2 catalytic domain"/>
    <property type="match status" value="2"/>
</dbReference>
<feature type="active site" description="Nucleophile" evidence="4">
    <location>
        <position position="38"/>
    </location>
</feature>
<dbReference type="CDD" id="cd07209">
    <property type="entry name" value="Pat_hypo_Ecoli_Z1214_like"/>
    <property type="match status" value="1"/>
</dbReference>
<feature type="domain" description="PNPLA" evidence="5">
    <location>
        <begin position="5"/>
        <end position="190"/>
    </location>
</feature>
<dbReference type="GO" id="GO:0016787">
    <property type="term" value="F:hydrolase activity"/>
    <property type="evidence" value="ECO:0007669"/>
    <property type="project" value="UniProtKB-UniRule"/>
</dbReference>
<dbReference type="EMBL" id="DVFZ01000048">
    <property type="protein sequence ID" value="HIQ82385.1"/>
    <property type="molecule type" value="Genomic_DNA"/>
</dbReference>
<feature type="short sequence motif" description="DGA/G" evidence="4">
    <location>
        <begin position="177"/>
        <end position="179"/>
    </location>
</feature>
<feature type="short sequence motif" description="GXSXG" evidence="4">
    <location>
        <begin position="36"/>
        <end position="40"/>
    </location>
</feature>
<accession>A0A9D1CXD4</accession>
<dbReference type="InterPro" id="IPR016035">
    <property type="entry name" value="Acyl_Trfase/lysoPLipase"/>
</dbReference>
<evidence type="ECO:0000256" key="1">
    <source>
        <dbReference type="ARBA" id="ARBA00022801"/>
    </source>
</evidence>
<evidence type="ECO:0000313" key="6">
    <source>
        <dbReference type="EMBL" id="HIQ82385.1"/>
    </source>
</evidence>
<dbReference type="PANTHER" id="PTHR14226">
    <property type="entry name" value="NEUROPATHY TARGET ESTERASE/SWISS CHEESE D.MELANOGASTER"/>
    <property type="match status" value="1"/>
</dbReference>
<dbReference type="InterPro" id="IPR002641">
    <property type="entry name" value="PNPLA_dom"/>
</dbReference>
<feature type="short sequence motif" description="GXGXXG" evidence="4">
    <location>
        <begin position="9"/>
        <end position="14"/>
    </location>
</feature>